<reference evidence="3" key="1">
    <citation type="submission" date="2021-02" db="EMBL/GenBank/DDBJ databases">
        <authorList>
            <person name="Nieuwenhuis M."/>
            <person name="Van De Peppel L.J.J."/>
        </authorList>
    </citation>
    <scope>NUCLEOTIDE SEQUENCE</scope>
    <source>
        <strain evidence="3">D49</strain>
    </source>
</reference>
<feature type="compositionally biased region" description="Polar residues" evidence="1">
    <location>
        <begin position="2234"/>
        <end position="2244"/>
    </location>
</feature>
<feature type="region of interest" description="Disordered" evidence="1">
    <location>
        <begin position="1655"/>
        <end position="1682"/>
    </location>
</feature>
<feature type="compositionally biased region" description="Low complexity" evidence="1">
    <location>
        <begin position="348"/>
        <end position="364"/>
    </location>
</feature>
<feature type="region of interest" description="Disordered" evidence="1">
    <location>
        <begin position="1450"/>
        <end position="1469"/>
    </location>
</feature>
<feature type="compositionally biased region" description="Low complexity" evidence="1">
    <location>
        <begin position="1341"/>
        <end position="1364"/>
    </location>
</feature>
<dbReference type="PRINTS" id="PR01217">
    <property type="entry name" value="PRICHEXTENSN"/>
</dbReference>
<feature type="compositionally biased region" description="Low complexity" evidence="1">
    <location>
        <begin position="59"/>
        <end position="91"/>
    </location>
</feature>
<feature type="compositionally biased region" description="Pro residues" evidence="1">
    <location>
        <begin position="1227"/>
        <end position="1236"/>
    </location>
</feature>
<feature type="compositionally biased region" description="Low complexity" evidence="1">
    <location>
        <begin position="198"/>
        <end position="225"/>
    </location>
</feature>
<feature type="region of interest" description="Disordered" evidence="1">
    <location>
        <begin position="1595"/>
        <end position="1622"/>
    </location>
</feature>
<evidence type="ECO:0000259" key="2">
    <source>
        <dbReference type="SMART" id="SM00233"/>
    </source>
</evidence>
<proteinExistence type="predicted"/>
<feature type="region of interest" description="Disordered" evidence="1">
    <location>
        <begin position="1837"/>
        <end position="1906"/>
    </location>
</feature>
<dbReference type="OrthoDB" id="2507336at2759"/>
<feature type="region of interest" description="Disordered" evidence="1">
    <location>
        <begin position="1506"/>
        <end position="1528"/>
    </location>
</feature>
<feature type="compositionally biased region" description="Polar residues" evidence="1">
    <location>
        <begin position="179"/>
        <end position="193"/>
    </location>
</feature>
<feature type="compositionally biased region" description="Polar residues" evidence="1">
    <location>
        <begin position="396"/>
        <end position="408"/>
    </location>
</feature>
<feature type="compositionally biased region" description="Low complexity" evidence="1">
    <location>
        <begin position="1837"/>
        <end position="1858"/>
    </location>
</feature>
<feature type="compositionally biased region" description="Pro residues" evidence="1">
    <location>
        <begin position="92"/>
        <end position="101"/>
    </location>
</feature>
<evidence type="ECO:0000313" key="3">
    <source>
        <dbReference type="EMBL" id="KAG5637894.1"/>
    </source>
</evidence>
<feature type="compositionally biased region" description="Low complexity" evidence="1">
    <location>
        <begin position="280"/>
        <end position="308"/>
    </location>
</feature>
<feature type="region of interest" description="Disordered" evidence="1">
    <location>
        <begin position="48"/>
        <end position="332"/>
    </location>
</feature>
<feature type="compositionally biased region" description="Low complexity" evidence="1">
    <location>
        <begin position="315"/>
        <end position="332"/>
    </location>
</feature>
<feature type="compositionally biased region" description="Pro residues" evidence="1">
    <location>
        <begin position="1250"/>
        <end position="1260"/>
    </location>
</feature>
<evidence type="ECO:0000313" key="4">
    <source>
        <dbReference type="Proteomes" id="UP000717328"/>
    </source>
</evidence>
<feature type="compositionally biased region" description="Polar residues" evidence="1">
    <location>
        <begin position="751"/>
        <end position="764"/>
    </location>
</feature>
<feature type="region of interest" description="Disordered" evidence="1">
    <location>
        <begin position="2053"/>
        <end position="2244"/>
    </location>
</feature>
<feature type="compositionally biased region" description="Polar residues" evidence="1">
    <location>
        <begin position="146"/>
        <end position="159"/>
    </location>
</feature>
<feature type="compositionally biased region" description="Low complexity" evidence="1">
    <location>
        <begin position="1261"/>
        <end position="1275"/>
    </location>
</feature>
<feature type="compositionally biased region" description="Low complexity" evidence="1">
    <location>
        <begin position="1877"/>
        <end position="1897"/>
    </location>
</feature>
<dbReference type="EMBL" id="JABCKI010005796">
    <property type="protein sequence ID" value="KAG5637894.1"/>
    <property type="molecule type" value="Genomic_DNA"/>
</dbReference>
<feature type="compositionally biased region" description="Polar residues" evidence="1">
    <location>
        <begin position="1216"/>
        <end position="1225"/>
    </location>
</feature>
<feature type="compositionally biased region" description="Low complexity" evidence="1">
    <location>
        <begin position="1294"/>
        <end position="1334"/>
    </location>
</feature>
<organism evidence="3 4">
    <name type="scientific">Sphagnurus paluster</name>
    <dbReference type="NCBI Taxonomy" id="117069"/>
    <lineage>
        <taxon>Eukaryota</taxon>
        <taxon>Fungi</taxon>
        <taxon>Dikarya</taxon>
        <taxon>Basidiomycota</taxon>
        <taxon>Agaricomycotina</taxon>
        <taxon>Agaricomycetes</taxon>
        <taxon>Agaricomycetidae</taxon>
        <taxon>Agaricales</taxon>
        <taxon>Tricholomatineae</taxon>
        <taxon>Lyophyllaceae</taxon>
        <taxon>Sphagnurus</taxon>
    </lineage>
</organism>
<feature type="compositionally biased region" description="Basic and acidic residues" evidence="1">
    <location>
        <begin position="102"/>
        <end position="117"/>
    </location>
</feature>
<accession>A0A9P7FVJ7</accession>
<feature type="compositionally biased region" description="Polar residues" evidence="1">
    <location>
        <begin position="267"/>
        <end position="279"/>
    </location>
</feature>
<feature type="compositionally biased region" description="Low complexity" evidence="1">
    <location>
        <begin position="1659"/>
        <end position="1674"/>
    </location>
</feature>
<dbReference type="Proteomes" id="UP000717328">
    <property type="component" value="Unassembled WGS sequence"/>
</dbReference>
<feature type="compositionally biased region" description="Low complexity" evidence="1">
    <location>
        <begin position="7"/>
        <end position="18"/>
    </location>
</feature>
<feature type="region of interest" description="Disordered" evidence="1">
    <location>
        <begin position="348"/>
        <end position="380"/>
    </location>
</feature>
<feature type="compositionally biased region" description="Low complexity" evidence="1">
    <location>
        <begin position="1507"/>
        <end position="1524"/>
    </location>
</feature>
<keyword evidence="4" id="KW-1185">Reference proteome</keyword>
<feature type="compositionally biased region" description="Low complexity" evidence="1">
    <location>
        <begin position="901"/>
        <end position="916"/>
    </location>
</feature>
<dbReference type="InterPro" id="IPR001849">
    <property type="entry name" value="PH_domain"/>
</dbReference>
<feature type="region of interest" description="Disordered" evidence="1">
    <location>
        <begin position="1198"/>
        <end position="1393"/>
    </location>
</feature>
<feature type="region of interest" description="Disordered" evidence="1">
    <location>
        <begin position="1777"/>
        <end position="1797"/>
    </location>
</feature>
<feature type="region of interest" description="Disordered" evidence="1">
    <location>
        <begin position="1"/>
        <end position="27"/>
    </location>
</feature>
<feature type="compositionally biased region" description="Low complexity" evidence="1">
    <location>
        <begin position="820"/>
        <end position="840"/>
    </location>
</feature>
<feature type="compositionally biased region" description="Basic and acidic residues" evidence="1">
    <location>
        <begin position="2147"/>
        <end position="2160"/>
    </location>
</feature>
<feature type="compositionally biased region" description="Pro residues" evidence="1">
    <location>
        <begin position="2113"/>
        <end position="2139"/>
    </location>
</feature>
<name>A0A9P7FVJ7_9AGAR</name>
<feature type="region of interest" description="Disordered" evidence="1">
    <location>
        <begin position="394"/>
        <end position="455"/>
    </location>
</feature>
<gene>
    <name evidence="3" type="ORF">H0H81_002779</name>
</gene>
<feature type="compositionally biased region" description="Low complexity" evidence="1">
    <location>
        <begin position="1456"/>
        <end position="1469"/>
    </location>
</feature>
<feature type="compositionally biased region" description="Polar residues" evidence="1">
    <location>
        <begin position="917"/>
        <end position="943"/>
    </location>
</feature>
<feature type="compositionally biased region" description="Pro residues" evidence="1">
    <location>
        <begin position="1204"/>
        <end position="1214"/>
    </location>
</feature>
<feature type="domain" description="PH" evidence="2">
    <location>
        <begin position="474"/>
        <end position="601"/>
    </location>
</feature>
<feature type="compositionally biased region" description="Polar residues" evidence="1">
    <location>
        <begin position="118"/>
        <end position="131"/>
    </location>
</feature>
<dbReference type="SMART" id="SM00233">
    <property type="entry name" value="PH"/>
    <property type="match status" value="1"/>
</dbReference>
<feature type="compositionally biased region" description="Polar residues" evidence="1">
    <location>
        <begin position="849"/>
        <end position="866"/>
    </location>
</feature>
<feature type="compositionally biased region" description="Polar residues" evidence="1">
    <location>
        <begin position="226"/>
        <end position="258"/>
    </location>
</feature>
<feature type="compositionally biased region" description="Polar residues" evidence="1">
    <location>
        <begin position="1283"/>
        <end position="1293"/>
    </location>
</feature>
<protein>
    <recommendedName>
        <fullName evidence="2">PH domain-containing protein</fullName>
    </recommendedName>
</protein>
<feature type="compositionally biased region" description="Pro residues" evidence="1">
    <location>
        <begin position="1365"/>
        <end position="1374"/>
    </location>
</feature>
<feature type="region of interest" description="Disordered" evidence="1">
    <location>
        <begin position="751"/>
        <end position="943"/>
    </location>
</feature>
<evidence type="ECO:0000256" key="1">
    <source>
        <dbReference type="SAM" id="MobiDB-lite"/>
    </source>
</evidence>
<comment type="caution">
    <text evidence="3">The sequence shown here is derived from an EMBL/GenBank/DDBJ whole genome shotgun (WGS) entry which is preliminary data.</text>
</comment>
<feature type="compositionally biased region" description="Low complexity" evidence="1">
    <location>
        <begin position="2224"/>
        <end position="2233"/>
    </location>
</feature>
<feature type="compositionally biased region" description="Polar residues" evidence="1">
    <location>
        <begin position="365"/>
        <end position="380"/>
    </location>
</feature>
<reference evidence="3" key="2">
    <citation type="submission" date="2021-10" db="EMBL/GenBank/DDBJ databases">
        <title>Phylogenomics reveals ancestral predisposition of the termite-cultivated fungus Termitomyces towards a domesticated lifestyle.</title>
        <authorList>
            <person name="Auxier B."/>
            <person name="Grum-Grzhimaylo A."/>
            <person name="Cardenas M.E."/>
            <person name="Lodge J.D."/>
            <person name="Laessoe T."/>
            <person name="Pedersen O."/>
            <person name="Smith M.E."/>
            <person name="Kuyper T.W."/>
            <person name="Franco-Molano E.A."/>
            <person name="Baroni T.J."/>
            <person name="Aanen D.K."/>
        </authorList>
    </citation>
    <scope>NUCLEOTIDE SEQUENCE</scope>
    <source>
        <strain evidence="3">D49</strain>
    </source>
</reference>
<feature type="compositionally biased region" description="Polar residues" evidence="1">
    <location>
        <begin position="1613"/>
        <end position="1622"/>
    </location>
</feature>
<feature type="compositionally biased region" description="Polar residues" evidence="1">
    <location>
        <begin position="426"/>
        <end position="435"/>
    </location>
</feature>
<feature type="compositionally biased region" description="Low complexity" evidence="1">
    <location>
        <begin position="881"/>
        <end position="894"/>
    </location>
</feature>
<sequence>MRRITVSPSPSQQNSDSDAYTDDNSIDEVEATLNNLDDEFDDAENALTEWSHGSSSGPSYTASRSYTGTYTGTFTGTGYTGSPSYVSLPHIRSPPSPPPVDPRARLSKITEKTEESSRPNSGAFSTRSTLRLANPAPEAFRRSILLSGTTSAHSRSSTDPGDRTLPPPGRATELIAVFETNSPSGGHSRTTSAPGVRPTSPYYTTTSYGYGSRPSSPSKSTGSYTATDTRPTGSSYLSPAPRPSSSFDGTFRSTTPVGTYSRGVGSSYLTPSAYTSQSPSTYSRTYTGTGTDARTYTDGRTYTGTDGRSQSGTETRTYTGSDSRTYTGTDTRSYTATDTRTYTGTETGTYTDTYTGTNTNTGTTPISTLRRPQTSPRSPLTSVRNIVALWKERTPTNKSPTRRAATSVSPPPDGEGLFGIRRRAQRANTQLQRQDPVTPVRKVDTETSSMRNGHLPPGLDVADLLPYTQSNEAPLHIGLLWYLNVHDTAPFRWQRCQALLYPQLLLLSWLSPGGGRGIVALDLLNCTSVQSAPSPTHPSARDDIGTIAAKSQGSERDGQTLMDMLVPFHMLYADGVERLAAESLLERQKWVNRLWEAVNRPVILPDSSSVTRSPTGSIRTILSIDSRTSVSSTGSRSTVYVPPLRTLPSIPDFSSNVSSTSSRSRGLGRRVSLVSSHHTRTVDDTVISNQEYVYPGDPRAIQPARTGSLLRRSGSMTDLDAEFASAVTRARGAKPGLGFANLIFGSGSPVTISSGPNMGRNVTITPPPSSGRGSDRARSEVSDEQFFSAGSSEARSSYYSQGSGGSGFSSELRTSTGPRTDGTSFLGSTTGTGTHLTPSSAMYTRDSSDSYVGDSQDSLTYTGTSPSTLSRTREVRRRRQGGSSSRSQSTYTDGSSEKEQSNGSYTNGSYTNGTYTPDSGTQTFDSRSYGSGSFTPSSGSYTYDSRSYTTNSGSYTPGSYSSGSYTPGGGYSTESSGIYSGAGTFTPDDSNETGYDICHSSDFTTTQLITSSDDNLTPLSSTLPSEDAVSERAVSVHAVSDVASELESEHFLTASQASTEYLSARSPSLKGSIRSYQGSESSYASFPSIPSEVGYKTADTGYSHYRSLYEPTPGTEYVTAEICPTIPSEQNTPTRSVRKLSPPLSVVKLESETGAKSVLGLPSAPPSEMPSIRSPIRSPSMFSEVFPALPASVPTVTASELAPSPSPPLPPLPPSVSTMASIQLTPSPSPPLPALPPSAASAVSIALTPSPSPPLPPLPTSMPSLSPQPSLLTPTEESPDVVTPTSFRSPSHLSTPRALSSSGLSSSIPALSSTISSSSNVTPSSLVLSSSPVPSEYPTTLAPRLSSSPSISSVSSLSDLTPPFTATPPPPPSPQRWAEESDVSYDSSHLAPSPSVMSLAVNEGADTSFETSFLRPSRSGVSSVDRLSAIPETPTTMSSMPPRSLLPQLTPVPMGSLSISSSSDALTPSSLSLSAAPARRSPLSLASISPAPVTRSPLPTLTAVPTMSSSMASSSDIDTPSSMDVTTPRTFSLSESSLSTLGPYEALPLSLESSADVRTPSDISLSEGPGTPLARAASNASTLSFRSQSSLNSSVFDSRSLLEDEDEEEEIGNASTIPSLLTTPSQHAREMLSPFSLHESSLPTPQGSIVVTLSTPQGSAQTSQSSLRTQTSESVPTERDLSRDIDRLVDDLRRYDDARGNENRELADNVRALRDELQDLSDYLHRTPPPPPQVIHQHIVQAAPQEAQQAPAAAAVTIPQRTPVALVDRMVGSSPMPLSVPPLPMGPREMSVRSVQLSRATSSASSIGSYLSSHHSDDDYLMEGSYMDSPLPWLAPTISESDNSESSSMFSETETSVSPPYPDSSESSVQPPPASPTPSSTPSSSSSSSVSTARQAPVTPPDLFGPLGEIRAQIEALAEGQRSTNDVLNILQGRPSFEVHDDTELKDRLDRIEDLVQRLINQPRNEPQIVYEQYPAPPLSSLGSDISLGNLQDRLRSFETESIRAPVPTREGPSLVERLEEILAAGVNLPPPEIQPPPSLVNLHFSRRQRRTLSPVSIHTIPVRPESEPPLPQAHTRPVRNVPRRRAPRAPLPRDVPAAVDEEATPQQMSAPLPEPQQQPEPPQPQYVPPPQPQEPPAIPQAEPDIDFEREVRARRERVPNRGPPPAPPVSNLHGPPRSQTAPPPGEELGQSWYRTPVPSGGMLNIPGTARPSGAPAPAPGVPAPTTAAPMPTQNVGQQSQSSNRIPYMPMPPGPVIVQLPPVFDNMMGLLRENRDAQNASVEQQRELMRYMRALNDWLARDTNDRQNELQGLNARVDRLRQDILDIQIHGERA</sequence>